<reference evidence="1" key="1">
    <citation type="submission" date="2020-05" db="EMBL/GenBank/DDBJ databases">
        <title>WGS assembly of Panicum virgatum.</title>
        <authorList>
            <person name="Lovell J.T."/>
            <person name="Jenkins J."/>
            <person name="Shu S."/>
            <person name="Juenger T.E."/>
            <person name="Schmutz J."/>
        </authorList>
    </citation>
    <scope>NUCLEOTIDE SEQUENCE</scope>
    <source>
        <strain evidence="1">AP13</strain>
    </source>
</reference>
<dbReference type="AlphaFoldDB" id="A0A8T0XVN9"/>
<protein>
    <submittedName>
        <fullName evidence="1">Uncharacterized protein</fullName>
    </submittedName>
</protein>
<sequence>MHKKTELGWAVRTGEPIWTVRKSIRYLPDDTPRFFPFPFPLPVSPLGSLPSSPTRPDGNRRGVAAVSRALPCPREIAAASTQLFCYRGDPFPAAAAAAAGTPKSPPPVGVAA</sequence>
<evidence type="ECO:0000313" key="1">
    <source>
        <dbReference type="EMBL" id="KAG2659409.1"/>
    </source>
</evidence>
<comment type="caution">
    <text evidence="1">The sequence shown here is derived from an EMBL/GenBank/DDBJ whole genome shotgun (WGS) entry which is preliminary data.</text>
</comment>
<accession>A0A8T0XVN9</accession>
<dbReference type="Proteomes" id="UP000823388">
    <property type="component" value="Chromosome 1K"/>
</dbReference>
<organism evidence="1 2">
    <name type="scientific">Panicum virgatum</name>
    <name type="common">Blackwell switchgrass</name>
    <dbReference type="NCBI Taxonomy" id="38727"/>
    <lineage>
        <taxon>Eukaryota</taxon>
        <taxon>Viridiplantae</taxon>
        <taxon>Streptophyta</taxon>
        <taxon>Embryophyta</taxon>
        <taxon>Tracheophyta</taxon>
        <taxon>Spermatophyta</taxon>
        <taxon>Magnoliopsida</taxon>
        <taxon>Liliopsida</taxon>
        <taxon>Poales</taxon>
        <taxon>Poaceae</taxon>
        <taxon>PACMAD clade</taxon>
        <taxon>Panicoideae</taxon>
        <taxon>Panicodae</taxon>
        <taxon>Paniceae</taxon>
        <taxon>Panicinae</taxon>
        <taxon>Panicum</taxon>
        <taxon>Panicum sect. Hiantes</taxon>
    </lineage>
</organism>
<evidence type="ECO:0000313" key="2">
    <source>
        <dbReference type="Proteomes" id="UP000823388"/>
    </source>
</evidence>
<gene>
    <name evidence="1" type="ORF">PVAP13_1KG354905</name>
</gene>
<name>A0A8T0XVN9_PANVG</name>
<dbReference type="EMBL" id="CM029037">
    <property type="protein sequence ID" value="KAG2659409.1"/>
    <property type="molecule type" value="Genomic_DNA"/>
</dbReference>
<keyword evidence="2" id="KW-1185">Reference proteome</keyword>
<proteinExistence type="predicted"/>